<evidence type="ECO:0000313" key="3">
    <source>
        <dbReference type="Proteomes" id="UP000255355"/>
    </source>
</evidence>
<protein>
    <submittedName>
        <fullName evidence="2">Uncharacterized protein</fullName>
    </submittedName>
</protein>
<dbReference type="EMBL" id="QQAZ01000001">
    <property type="protein sequence ID" value="RDI55196.1"/>
    <property type="molecule type" value="Genomic_DNA"/>
</dbReference>
<keyword evidence="1" id="KW-0812">Transmembrane</keyword>
<accession>A0A370HEH7</accession>
<dbReference type="AlphaFoldDB" id="A0A370HEH7"/>
<feature type="transmembrane region" description="Helical" evidence="1">
    <location>
        <begin position="28"/>
        <end position="46"/>
    </location>
</feature>
<organism evidence="2 3">
    <name type="scientific">Nocardia mexicana</name>
    <dbReference type="NCBI Taxonomy" id="279262"/>
    <lineage>
        <taxon>Bacteria</taxon>
        <taxon>Bacillati</taxon>
        <taxon>Actinomycetota</taxon>
        <taxon>Actinomycetes</taxon>
        <taxon>Mycobacteriales</taxon>
        <taxon>Nocardiaceae</taxon>
        <taxon>Nocardia</taxon>
    </lineage>
</organism>
<name>A0A370HEH7_9NOCA</name>
<keyword evidence="3" id="KW-1185">Reference proteome</keyword>
<proteinExistence type="predicted"/>
<evidence type="ECO:0000256" key="1">
    <source>
        <dbReference type="SAM" id="Phobius"/>
    </source>
</evidence>
<dbReference type="Proteomes" id="UP000255355">
    <property type="component" value="Unassembled WGS sequence"/>
</dbReference>
<dbReference type="RefSeq" id="WP_147288790.1">
    <property type="nucleotide sequence ID" value="NZ_QQAZ01000001.1"/>
</dbReference>
<sequence length="62" mass="6572">MMIRYAPLCVIALTVLLAALALIAALPAVLLCALMGAAGVVLLLFAMRTDDRPAPRVHGRWS</sequence>
<gene>
    <name evidence="2" type="ORF">DFR68_10128</name>
</gene>
<reference evidence="2 3" key="1">
    <citation type="submission" date="2018-07" db="EMBL/GenBank/DDBJ databases">
        <title>Genomic Encyclopedia of Type Strains, Phase IV (KMG-IV): sequencing the most valuable type-strain genomes for metagenomic binning, comparative biology and taxonomic classification.</title>
        <authorList>
            <person name="Goeker M."/>
        </authorList>
    </citation>
    <scope>NUCLEOTIDE SEQUENCE [LARGE SCALE GENOMIC DNA]</scope>
    <source>
        <strain evidence="2 3">DSM 44952</strain>
    </source>
</reference>
<comment type="caution">
    <text evidence="2">The sequence shown here is derived from an EMBL/GenBank/DDBJ whole genome shotgun (WGS) entry which is preliminary data.</text>
</comment>
<evidence type="ECO:0000313" key="2">
    <source>
        <dbReference type="EMBL" id="RDI55196.1"/>
    </source>
</evidence>
<keyword evidence="1" id="KW-1133">Transmembrane helix</keyword>
<keyword evidence="1" id="KW-0472">Membrane</keyword>